<feature type="transmembrane region" description="Helical" evidence="5">
    <location>
        <begin position="7"/>
        <end position="26"/>
    </location>
</feature>
<dbReference type="AlphaFoldDB" id="A0A395I5E0"/>
<accession>A0A395I5E0</accession>
<evidence type="ECO:0000256" key="1">
    <source>
        <dbReference type="ARBA" id="ARBA00022630"/>
    </source>
</evidence>
<organism evidence="6 7">
    <name type="scientific">Aspergillus homomorphus (strain CBS 101889)</name>
    <dbReference type="NCBI Taxonomy" id="1450537"/>
    <lineage>
        <taxon>Eukaryota</taxon>
        <taxon>Fungi</taxon>
        <taxon>Dikarya</taxon>
        <taxon>Ascomycota</taxon>
        <taxon>Pezizomycotina</taxon>
        <taxon>Eurotiomycetes</taxon>
        <taxon>Eurotiomycetidae</taxon>
        <taxon>Eurotiales</taxon>
        <taxon>Aspergillaceae</taxon>
        <taxon>Aspergillus</taxon>
        <taxon>Aspergillus subgen. Circumdati</taxon>
    </lineage>
</organism>
<evidence type="ECO:0000313" key="6">
    <source>
        <dbReference type="EMBL" id="RAL15300.1"/>
    </source>
</evidence>
<dbReference type="Pfam" id="PF00743">
    <property type="entry name" value="FMO-like"/>
    <property type="match status" value="1"/>
</dbReference>
<dbReference type="STRING" id="1450537.A0A395I5E0"/>
<keyword evidence="1" id="KW-0285">Flavoprotein</keyword>
<evidence type="ECO:0000256" key="3">
    <source>
        <dbReference type="ARBA" id="ARBA00022857"/>
    </source>
</evidence>
<keyword evidence="3" id="KW-0521">NADP</keyword>
<keyword evidence="4" id="KW-0560">Oxidoreductase</keyword>
<dbReference type="PANTHER" id="PTHR43098">
    <property type="entry name" value="L-ORNITHINE N(5)-MONOOXYGENASE-RELATED"/>
    <property type="match status" value="1"/>
</dbReference>
<dbReference type="GO" id="GO:0050661">
    <property type="term" value="F:NADP binding"/>
    <property type="evidence" value="ECO:0007669"/>
    <property type="project" value="InterPro"/>
</dbReference>
<dbReference type="InterPro" id="IPR050775">
    <property type="entry name" value="FAD-binding_Monooxygenases"/>
</dbReference>
<keyword evidence="7" id="KW-1185">Reference proteome</keyword>
<dbReference type="InterPro" id="IPR036188">
    <property type="entry name" value="FAD/NAD-bd_sf"/>
</dbReference>
<dbReference type="EMBL" id="KZ824272">
    <property type="protein sequence ID" value="RAL15300.1"/>
    <property type="molecule type" value="Genomic_DNA"/>
</dbReference>
<name>A0A395I5E0_ASPHC</name>
<dbReference type="RefSeq" id="XP_025554454.1">
    <property type="nucleotide sequence ID" value="XM_025690799.1"/>
</dbReference>
<dbReference type="OrthoDB" id="66881at2759"/>
<dbReference type="InterPro" id="IPR020946">
    <property type="entry name" value="Flavin_mOase-like"/>
</dbReference>
<evidence type="ECO:0000256" key="4">
    <source>
        <dbReference type="ARBA" id="ARBA00023002"/>
    </source>
</evidence>
<sequence length="548" mass="62281">MPQEHHLDALVVGTGFAGIYVLYTLLREGLTVQAIDKASDVGGTWYWNRYPGALSDTWSYVYRYSFDRDLLLDYPAPKWYSTQPEILEYLRHVVARYDLRRHMQLDTEMEKAKWDDTAKRWKVYCRTGDVFVVRYLVTALGLLNEALVPRIPGMETFKGRVVHTSSWDPETQLEGKRVGVIGVGSSGVQVVTAIADKVKSLHVFIRRPQYSVPANDRVMTKEERTVINERYPEIWADVFSSHIAMGFTESSRKFGAVAPEDRENILETLWNSGNGIQFMFGGFSDITTDPEANEEVCRFIRRKIASIVKDPQKARVLTPKEPYARRPLSDSGYYEKFNRENVYAIDVMEHPITELTPEGIRTADGKLHDLDVLIVATGFDAMDGSYARVNLQGRQEGDNLSDRWRRTGSECYMGCSVSGYPNLLIVSGPMVGFSNVPPLTETNVEFLRDLIRRAEEITKRTGRQCEIEATHEAERWWTEHCDETARKTIFAKAPSWMFGKNVVGKKPTSLFYLGGLGPFRAKLAEVKARGFIGFQEPLGTLGELRSHL</sequence>
<keyword evidence="2" id="KW-0274">FAD</keyword>
<keyword evidence="5" id="KW-1133">Transmembrane helix</keyword>
<proteinExistence type="predicted"/>
<dbReference type="Proteomes" id="UP000248961">
    <property type="component" value="Unassembled WGS sequence"/>
</dbReference>
<dbReference type="Gene3D" id="3.50.50.60">
    <property type="entry name" value="FAD/NAD(P)-binding domain"/>
    <property type="match status" value="2"/>
</dbReference>
<dbReference type="VEuPathDB" id="FungiDB:BO97DRAFT_242150"/>
<keyword evidence="5" id="KW-0472">Membrane</keyword>
<dbReference type="GO" id="GO:0050660">
    <property type="term" value="F:flavin adenine dinucleotide binding"/>
    <property type="evidence" value="ECO:0007669"/>
    <property type="project" value="InterPro"/>
</dbReference>
<dbReference type="SUPFAM" id="SSF51905">
    <property type="entry name" value="FAD/NAD(P)-binding domain"/>
    <property type="match status" value="2"/>
</dbReference>
<gene>
    <name evidence="6" type="ORF">BO97DRAFT_242150</name>
</gene>
<evidence type="ECO:0000313" key="7">
    <source>
        <dbReference type="Proteomes" id="UP000248961"/>
    </source>
</evidence>
<protein>
    <submittedName>
        <fullName evidence="6">Cyclohexanone monooxygenase</fullName>
    </submittedName>
</protein>
<keyword evidence="6" id="KW-0503">Monooxygenase</keyword>
<keyword evidence="5" id="KW-0812">Transmembrane</keyword>
<reference evidence="6 7" key="1">
    <citation type="submission" date="2018-02" db="EMBL/GenBank/DDBJ databases">
        <title>The genomes of Aspergillus section Nigri reveals drivers in fungal speciation.</title>
        <authorList>
            <consortium name="DOE Joint Genome Institute"/>
            <person name="Vesth T.C."/>
            <person name="Nybo J."/>
            <person name="Theobald S."/>
            <person name="Brandl J."/>
            <person name="Frisvad J.C."/>
            <person name="Nielsen K.F."/>
            <person name="Lyhne E.K."/>
            <person name="Kogle M.E."/>
            <person name="Kuo A."/>
            <person name="Riley R."/>
            <person name="Clum A."/>
            <person name="Nolan M."/>
            <person name="Lipzen A."/>
            <person name="Salamov A."/>
            <person name="Henrissat B."/>
            <person name="Wiebenga A."/>
            <person name="De vries R.P."/>
            <person name="Grigoriev I.V."/>
            <person name="Mortensen U.H."/>
            <person name="Andersen M.R."/>
            <person name="Baker S.E."/>
        </authorList>
    </citation>
    <scope>NUCLEOTIDE SEQUENCE [LARGE SCALE GENOMIC DNA]</scope>
    <source>
        <strain evidence="6 7">CBS 101889</strain>
    </source>
</reference>
<dbReference type="GO" id="GO:0004499">
    <property type="term" value="F:N,N-dimethylaniline monooxygenase activity"/>
    <property type="evidence" value="ECO:0007669"/>
    <property type="project" value="InterPro"/>
</dbReference>
<dbReference type="GeneID" id="37195088"/>
<evidence type="ECO:0000256" key="2">
    <source>
        <dbReference type="ARBA" id="ARBA00022827"/>
    </source>
</evidence>
<dbReference type="PANTHER" id="PTHR43098:SF5">
    <property type="entry name" value="DUAL-FUNCTIONAL MONOOXYGENASE_METHYLTRANSFERASE PSOF"/>
    <property type="match status" value="1"/>
</dbReference>
<evidence type="ECO:0000256" key="5">
    <source>
        <dbReference type="SAM" id="Phobius"/>
    </source>
</evidence>